<dbReference type="Pfam" id="PF10005">
    <property type="entry name" value="Zn_ribbon_DZR_6"/>
    <property type="match status" value="1"/>
</dbReference>
<dbReference type="EMBL" id="JALHAT010000010">
    <property type="protein sequence ID" value="MCJ1960638.1"/>
    <property type="molecule type" value="Genomic_DNA"/>
</dbReference>
<protein>
    <submittedName>
        <fullName evidence="2">Zinc-binding peptidase</fullName>
    </submittedName>
</protein>
<reference evidence="2" key="1">
    <citation type="submission" date="2022-03" db="EMBL/GenBank/DDBJ databases">
        <title>Identification of a novel bacterium isolated from mangrove sediments.</title>
        <authorList>
            <person name="Pan X."/>
        </authorList>
    </citation>
    <scope>NUCLEOTIDE SEQUENCE</scope>
    <source>
        <strain evidence="2">B2637</strain>
    </source>
</reference>
<organism evidence="2 3">
    <name type="scientific">Novosphingobium mangrovi</name>
    <name type="common">ex Hu et al. 2023</name>
    <dbReference type="NCBI Taxonomy" id="2930094"/>
    <lineage>
        <taxon>Bacteria</taxon>
        <taxon>Pseudomonadati</taxon>
        <taxon>Pseudomonadota</taxon>
        <taxon>Alphaproteobacteria</taxon>
        <taxon>Sphingomonadales</taxon>
        <taxon>Sphingomonadaceae</taxon>
        <taxon>Novosphingobium</taxon>
    </lineage>
</organism>
<sequence length="373" mass="42030">MHAFACPNCHQPIHFEARLCPHCQATLGYDPVLDAFRHLTDGATRWRGEDGGARDVVVCANNNEHAICNWLVEPDEPSHLCRACRHNRTIPDLAEPSVPPRWARIEAAKRRMVHTLLKLGLPMETKAQEAPGRQGLAFDFLYDPAAENDEAPQVMTGHASGLITLNLIEADDAERERIRQNMGEPYRTLLGHFRHEVGHHYWSRLVETDPDSLAEFREIFGDERIDYQRALTEHYNGNGNTVWTDAYVSYYATSHPWEDFAETWAHYLHMVDLQATAESFDLSLHLPGESADATPGNDVEVRFDPYRADAATLARHMEPIAFALNSMNRAMGIGDLYPFRLSRTIVAKLDFIARLVAKNRVEAGGKARPVAAT</sequence>
<dbReference type="Pfam" id="PF15887">
    <property type="entry name" value="Peptidase_Mx"/>
    <property type="match status" value="1"/>
</dbReference>
<comment type="caution">
    <text evidence="2">The sequence shown here is derived from an EMBL/GenBank/DDBJ whole genome shotgun (WGS) entry which is preliminary data.</text>
</comment>
<dbReference type="RefSeq" id="WP_243798962.1">
    <property type="nucleotide sequence ID" value="NZ_JALHAT010000010.1"/>
</dbReference>
<dbReference type="PIRSF" id="PIRSF012641">
    <property type="entry name" value="UCP012641"/>
    <property type="match status" value="1"/>
</dbReference>
<evidence type="ECO:0000313" key="3">
    <source>
        <dbReference type="Proteomes" id="UP001162802"/>
    </source>
</evidence>
<evidence type="ECO:0000259" key="1">
    <source>
        <dbReference type="Pfam" id="PF10005"/>
    </source>
</evidence>
<gene>
    <name evidence="2" type="ORF">MTR65_08105</name>
</gene>
<dbReference type="InterPro" id="IPR031321">
    <property type="entry name" value="UCP012641"/>
</dbReference>
<feature type="domain" description="Zinc-ribbon" evidence="1">
    <location>
        <begin position="4"/>
        <end position="94"/>
    </location>
</feature>
<name>A0ABT0ABR2_9SPHN</name>
<evidence type="ECO:0000313" key="2">
    <source>
        <dbReference type="EMBL" id="MCJ1960638.1"/>
    </source>
</evidence>
<keyword evidence="3" id="KW-1185">Reference proteome</keyword>
<dbReference type="Proteomes" id="UP001162802">
    <property type="component" value="Unassembled WGS sequence"/>
</dbReference>
<accession>A0ABT0ABR2</accession>
<proteinExistence type="predicted"/>
<dbReference type="InterPro" id="IPR011201">
    <property type="entry name" value="Zinc-ribbon_6_bact"/>
</dbReference>
<dbReference type="Gene3D" id="3.40.390.70">
    <property type="match status" value="1"/>
</dbReference>